<accession>A0AAW9D5L8</accession>
<name>A0AAW9D5L8_BURTH</name>
<comment type="caution">
    <text evidence="1">The sequence shown here is derived from an EMBL/GenBank/DDBJ whole genome shotgun (WGS) entry which is preliminary data.</text>
</comment>
<evidence type="ECO:0000313" key="2">
    <source>
        <dbReference type="Proteomes" id="UP001272137"/>
    </source>
</evidence>
<gene>
    <name evidence="1" type="ORF">C7S16_1965</name>
</gene>
<reference evidence="1" key="1">
    <citation type="submission" date="2018-08" db="EMBL/GenBank/DDBJ databases">
        <title>Identification of Burkholderia cepacia strains that express a Burkholderia pseudomallei-like capsular polysaccharide.</title>
        <authorList>
            <person name="Burtnick M.N."/>
            <person name="Vongsouvath M."/>
            <person name="Newton P."/>
            <person name="Wuthiekanun V."/>
            <person name="Limmathurotsakul D."/>
            <person name="Brett P.J."/>
            <person name="Chantratita N."/>
            <person name="Dance D.A."/>
        </authorList>
    </citation>
    <scope>NUCLEOTIDE SEQUENCE</scope>
    <source>
        <strain evidence="1">SBXCC001</strain>
    </source>
</reference>
<dbReference type="EMBL" id="QXCT01000002">
    <property type="protein sequence ID" value="MDW9257269.1"/>
    <property type="molecule type" value="Genomic_DNA"/>
</dbReference>
<dbReference type="Proteomes" id="UP001272137">
    <property type="component" value="Unassembled WGS sequence"/>
</dbReference>
<dbReference type="AlphaFoldDB" id="A0AAW9D5L8"/>
<sequence>MDVGQPLSKSARTISEKYAIAESHIGNVSSIPNVKRHAVRRRIR</sequence>
<evidence type="ECO:0000313" key="1">
    <source>
        <dbReference type="EMBL" id="MDW9257269.1"/>
    </source>
</evidence>
<organism evidence="1 2">
    <name type="scientific">Burkholderia thailandensis</name>
    <dbReference type="NCBI Taxonomy" id="57975"/>
    <lineage>
        <taxon>Bacteria</taxon>
        <taxon>Pseudomonadati</taxon>
        <taxon>Pseudomonadota</taxon>
        <taxon>Betaproteobacteria</taxon>
        <taxon>Burkholderiales</taxon>
        <taxon>Burkholderiaceae</taxon>
        <taxon>Burkholderia</taxon>
        <taxon>pseudomallei group</taxon>
    </lineage>
</organism>
<protein>
    <submittedName>
        <fullName evidence="1">Uncharacterized protein</fullName>
    </submittedName>
</protein>
<proteinExistence type="predicted"/>